<protein>
    <submittedName>
        <fullName evidence="1">DUF2867 domain-containing protein</fullName>
    </submittedName>
</protein>
<dbReference type="AlphaFoldDB" id="A0AAE3TE71"/>
<evidence type="ECO:0000313" key="1">
    <source>
        <dbReference type="EMBL" id="MDF1613231.1"/>
    </source>
</evidence>
<dbReference type="RefSeq" id="WP_321537004.1">
    <property type="nucleotide sequence ID" value="NZ_JARGDL010000032.1"/>
</dbReference>
<evidence type="ECO:0000313" key="2">
    <source>
        <dbReference type="Proteomes" id="UP001221302"/>
    </source>
</evidence>
<name>A0AAE3TE71_9BACT</name>
<dbReference type="Pfam" id="PF11066">
    <property type="entry name" value="DUF2867"/>
    <property type="match status" value="1"/>
</dbReference>
<gene>
    <name evidence="1" type="ORF">P0M35_13795</name>
</gene>
<dbReference type="Proteomes" id="UP001221302">
    <property type="component" value="Unassembled WGS sequence"/>
</dbReference>
<comment type="caution">
    <text evidence="1">The sequence shown here is derived from an EMBL/GenBank/DDBJ whole genome shotgun (WGS) entry which is preliminary data.</text>
</comment>
<sequence length="182" mass="21196">MKISKTRLPNGSILKSEEKSFGYLDSFQGVFFDKGNFVSISEIGRLFFSSVPNWVEYLFKIRNKIVSLLGLKTSNSLKDRQNRLDNFKFETGEQFGLFKVFSKTNNEVILGEDDKHLNFKVSLFIDKQTNNREIKTLTISTSVSFKNWFGNLYFFIVKPFHKIIVPTMLKRIIKNIEGNNNR</sequence>
<dbReference type="EMBL" id="JARGDL010000032">
    <property type="protein sequence ID" value="MDF1613231.1"/>
    <property type="molecule type" value="Genomic_DNA"/>
</dbReference>
<accession>A0AAE3TE71</accession>
<dbReference type="InterPro" id="IPR021295">
    <property type="entry name" value="DUF2867"/>
</dbReference>
<organism evidence="1 2">
    <name type="scientific">Stygiobacter electus</name>
    <dbReference type="NCBI Taxonomy" id="3032292"/>
    <lineage>
        <taxon>Bacteria</taxon>
        <taxon>Pseudomonadati</taxon>
        <taxon>Ignavibacteriota</taxon>
        <taxon>Ignavibacteria</taxon>
        <taxon>Ignavibacteriales</taxon>
        <taxon>Melioribacteraceae</taxon>
        <taxon>Stygiobacter</taxon>
    </lineage>
</organism>
<reference evidence="1" key="1">
    <citation type="submission" date="2023-03" db="EMBL/GenBank/DDBJ databases">
        <title>Stygiobacter electus gen. nov., sp. nov., facultatively anaerobic thermotolerant bacterium of the class Ignavibacteria from a well of Yessentuki mineral water deposit.</title>
        <authorList>
            <person name="Podosokorskaya O.A."/>
            <person name="Elcheninov A.G."/>
            <person name="Petrova N.F."/>
            <person name="Zavarzina D.G."/>
            <person name="Kublanov I.V."/>
            <person name="Merkel A.Y."/>
        </authorList>
    </citation>
    <scope>NUCLEOTIDE SEQUENCE</scope>
    <source>
        <strain evidence="1">09-Me</strain>
    </source>
</reference>
<proteinExistence type="predicted"/>
<keyword evidence="2" id="KW-1185">Reference proteome</keyword>